<keyword evidence="2" id="KW-0812">Transmembrane</keyword>
<dbReference type="Gene3D" id="2.40.50.100">
    <property type="match status" value="1"/>
</dbReference>
<dbReference type="InterPro" id="IPR058624">
    <property type="entry name" value="MdtA-like_HH"/>
</dbReference>
<feature type="transmembrane region" description="Helical" evidence="2">
    <location>
        <begin position="9"/>
        <end position="27"/>
    </location>
</feature>
<dbReference type="InterPro" id="IPR058637">
    <property type="entry name" value="YknX-like_C"/>
</dbReference>
<dbReference type="SUPFAM" id="SSF56954">
    <property type="entry name" value="Outer membrane efflux proteins (OEP)"/>
    <property type="match status" value="1"/>
</dbReference>
<reference evidence="5 6" key="1">
    <citation type="submission" date="2019-02" db="EMBL/GenBank/DDBJ databases">
        <title>Deep-cultivation of Planctomycetes and their phenomic and genomic characterization uncovers novel biology.</title>
        <authorList>
            <person name="Wiegand S."/>
            <person name="Jogler M."/>
            <person name="Boedeker C."/>
            <person name="Pinto D."/>
            <person name="Vollmers J."/>
            <person name="Rivas-Marin E."/>
            <person name="Kohn T."/>
            <person name="Peeters S.H."/>
            <person name="Heuer A."/>
            <person name="Rast P."/>
            <person name="Oberbeckmann S."/>
            <person name="Bunk B."/>
            <person name="Jeske O."/>
            <person name="Meyerdierks A."/>
            <person name="Storesund J.E."/>
            <person name="Kallscheuer N."/>
            <person name="Luecker S."/>
            <person name="Lage O.M."/>
            <person name="Pohl T."/>
            <person name="Merkel B.J."/>
            <person name="Hornburger P."/>
            <person name="Mueller R.-W."/>
            <person name="Bruemmer F."/>
            <person name="Labrenz M."/>
            <person name="Spormann A.M."/>
            <person name="Op den Camp H."/>
            <person name="Overmann J."/>
            <person name="Amann R."/>
            <person name="Jetten M.S.M."/>
            <person name="Mascher T."/>
            <person name="Medema M.H."/>
            <person name="Devos D.P."/>
            <person name="Kaster A.-K."/>
            <person name="Ovreas L."/>
            <person name="Rohde M."/>
            <person name="Galperin M.Y."/>
            <person name="Jogler C."/>
        </authorList>
    </citation>
    <scope>NUCLEOTIDE SEQUENCE [LARGE SCALE GENOMIC DNA]</scope>
    <source>
        <strain evidence="5 6">K22_7</strain>
    </source>
</reference>
<dbReference type="AlphaFoldDB" id="A0A517N4Q2"/>
<dbReference type="PANTHER" id="PTHR30469">
    <property type="entry name" value="MULTIDRUG RESISTANCE PROTEIN MDTA"/>
    <property type="match status" value="1"/>
</dbReference>
<dbReference type="GO" id="GO:0015562">
    <property type="term" value="F:efflux transmembrane transporter activity"/>
    <property type="evidence" value="ECO:0007669"/>
    <property type="project" value="TreeGrafter"/>
</dbReference>
<dbReference type="GO" id="GO:1990281">
    <property type="term" value="C:efflux pump complex"/>
    <property type="evidence" value="ECO:0007669"/>
    <property type="project" value="TreeGrafter"/>
</dbReference>
<dbReference type="Gene3D" id="1.10.287.470">
    <property type="entry name" value="Helix hairpin bin"/>
    <property type="match status" value="1"/>
</dbReference>
<proteinExistence type="predicted"/>
<dbReference type="RefSeq" id="WP_145167881.1">
    <property type="nucleotide sequence ID" value="NZ_CP036525.1"/>
</dbReference>
<keyword evidence="6" id="KW-1185">Reference proteome</keyword>
<evidence type="ECO:0000313" key="5">
    <source>
        <dbReference type="EMBL" id="QDT02115.1"/>
    </source>
</evidence>
<keyword evidence="2" id="KW-0472">Membrane</keyword>
<evidence type="ECO:0000256" key="1">
    <source>
        <dbReference type="SAM" id="Coils"/>
    </source>
</evidence>
<evidence type="ECO:0000259" key="4">
    <source>
        <dbReference type="Pfam" id="PF25989"/>
    </source>
</evidence>
<dbReference type="PANTHER" id="PTHR30469:SF15">
    <property type="entry name" value="HLYD FAMILY OF SECRETION PROTEINS"/>
    <property type="match status" value="1"/>
</dbReference>
<dbReference type="Gene3D" id="2.40.420.20">
    <property type="match status" value="1"/>
</dbReference>
<keyword evidence="1" id="KW-0175">Coiled coil</keyword>
<feature type="domain" description="YknX-like C-terminal permuted SH3-like" evidence="4">
    <location>
        <begin position="332"/>
        <end position="399"/>
    </location>
</feature>
<evidence type="ECO:0000313" key="6">
    <source>
        <dbReference type="Proteomes" id="UP000318538"/>
    </source>
</evidence>
<name>A0A517N4Q2_9BACT</name>
<dbReference type="Pfam" id="PF25876">
    <property type="entry name" value="HH_MFP_RND"/>
    <property type="match status" value="1"/>
</dbReference>
<evidence type="ECO:0000259" key="3">
    <source>
        <dbReference type="Pfam" id="PF25876"/>
    </source>
</evidence>
<organism evidence="5 6">
    <name type="scientific">Rubripirellula lacrimiformis</name>
    <dbReference type="NCBI Taxonomy" id="1930273"/>
    <lineage>
        <taxon>Bacteria</taxon>
        <taxon>Pseudomonadati</taxon>
        <taxon>Planctomycetota</taxon>
        <taxon>Planctomycetia</taxon>
        <taxon>Pirellulales</taxon>
        <taxon>Pirellulaceae</taxon>
        <taxon>Rubripirellula</taxon>
    </lineage>
</organism>
<dbReference type="Pfam" id="PF25989">
    <property type="entry name" value="YknX_C"/>
    <property type="match status" value="1"/>
</dbReference>
<gene>
    <name evidence="5" type="ORF">K227x_04860</name>
</gene>
<dbReference type="CDD" id="cd00161">
    <property type="entry name" value="beta-trefoil_Ricin-like"/>
    <property type="match status" value="1"/>
</dbReference>
<protein>
    <submittedName>
        <fullName evidence="5">Putative efflux pump membrane fusion protein</fullName>
    </submittedName>
</protein>
<sequence length="408" mass="44254">MTRRMGSRIGWWIVIAGIGGLIAYGFIPQPIEVETAAPTIGSLAISVNDDGETRIREKYVLSAPVSGKMLRVELDAGDPVMAGQTEIARIQPSDPSLLDARTRAEAQARVRVTTAAYGQAYTVVNRAEEALKLAEQEFERAQKLLPNRAISQSEYDAAENRLRLARADVRSAESALRVAQYEIDQAEATVRYIKSTFDPNDDNFFTLVSPISGKVLEVYREDSGVIASGTPVVRIGDPTDLELVIDVLSTDAVKVQPGSPVIVEHWGGDAPLDAVVRLVEPSAFLKVSALGVEEKRVNVIADFVSPFEDRESLGDGYRIEAQIIIDETPTDALKVPAGVLFRDGERWQAYRVVAGLAELVTVDVGRSNGMETEIIAGLSPDDVLVMHPTEAIQPGAKVAPQSDLPPRQ</sequence>
<accession>A0A517N4Q2</accession>
<dbReference type="Proteomes" id="UP000318538">
    <property type="component" value="Chromosome"/>
</dbReference>
<keyword evidence="2" id="KW-1133">Transmembrane helix</keyword>
<dbReference type="OrthoDB" id="9791520at2"/>
<dbReference type="KEGG" id="rlc:K227x_04860"/>
<evidence type="ECO:0000256" key="2">
    <source>
        <dbReference type="SAM" id="Phobius"/>
    </source>
</evidence>
<dbReference type="EMBL" id="CP036525">
    <property type="protein sequence ID" value="QDT02115.1"/>
    <property type="molecule type" value="Genomic_DNA"/>
</dbReference>
<feature type="domain" description="Multidrug resistance protein MdtA-like alpha-helical hairpin" evidence="3">
    <location>
        <begin position="125"/>
        <end position="185"/>
    </location>
</feature>
<feature type="coiled-coil region" evidence="1">
    <location>
        <begin position="124"/>
        <end position="189"/>
    </location>
</feature>